<dbReference type="Proteomes" id="UP001352852">
    <property type="component" value="Unassembled WGS sequence"/>
</dbReference>
<evidence type="ECO:0000313" key="4">
    <source>
        <dbReference type="Proteomes" id="UP001352852"/>
    </source>
</evidence>
<evidence type="ECO:0000256" key="1">
    <source>
        <dbReference type="ARBA" id="ARBA00008887"/>
    </source>
</evidence>
<protein>
    <recommendedName>
        <fullName evidence="2">Dynein heavy chain AAA module D4 domain-containing protein</fullName>
    </recommendedName>
</protein>
<organism evidence="3 4">
    <name type="scientific">Characodon lateralis</name>
    <dbReference type="NCBI Taxonomy" id="208331"/>
    <lineage>
        <taxon>Eukaryota</taxon>
        <taxon>Metazoa</taxon>
        <taxon>Chordata</taxon>
        <taxon>Craniata</taxon>
        <taxon>Vertebrata</taxon>
        <taxon>Euteleostomi</taxon>
        <taxon>Actinopterygii</taxon>
        <taxon>Neopterygii</taxon>
        <taxon>Teleostei</taxon>
        <taxon>Neoteleostei</taxon>
        <taxon>Acanthomorphata</taxon>
        <taxon>Ovalentaria</taxon>
        <taxon>Atherinomorphae</taxon>
        <taxon>Cyprinodontiformes</taxon>
        <taxon>Goodeidae</taxon>
        <taxon>Characodon</taxon>
    </lineage>
</organism>
<dbReference type="SUPFAM" id="SSF52540">
    <property type="entry name" value="P-loop containing nucleoside triphosphate hydrolases"/>
    <property type="match status" value="1"/>
</dbReference>
<comment type="caution">
    <text evidence="3">The sequence shown here is derived from an EMBL/GenBank/DDBJ whole genome shotgun (WGS) entry which is preliminary data.</text>
</comment>
<dbReference type="InterPro" id="IPR024317">
    <property type="entry name" value="Dynein_heavy_chain_D4_dom"/>
</dbReference>
<keyword evidence="4" id="KW-1185">Reference proteome</keyword>
<comment type="similarity">
    <text evidence="1">Belongs to the dynein heavy chain family.</text>
</comment>
<proteinExistence type="inferred from homology"/>
<gene>
    <name evidence="3" type="ORF">CHARACLAT_026299</name>
</gene>
<evidence type="ECO:0000313" key="3">
    <source>
        <dbReference type="EMBL" id="MED6265514.1"/>
    </source>
</evidence>
<dbReference type="PANTHER" id="PTHR46961:SF16">
    <property type="entry name" value="DYNEIN AXONEMAL HEAVY CHAIN 17-RELATED"/>
    <property type="match status" value="1"/>
</dbReference>
<sequence>MPSLCFHQGMYDGRIEEILKVLLPLPNNVLSRGAVFSQLSLSYLFSYPFISTDSSLPPLIPPSPKCLLSTRSCRINRILESPRGNMLLVGVGGSGKQSLTRLAAFISNLEVFQITLRKSYSLTDLKTDLASLYIKAGVKNVGTVFLMTDGQVADEKFLVLVNDLLASGEIPDLFPDDEVENIIGSVRPEVHSSGLMDTRENCWRFFIDRVRRQLKVKQLDRTKARLFFCYCEFLK</sequence>
<dbReference type="InterPro" id="IPR026983">
    <property type="entry name" value="DHC"/>
</dbReference>
<dbReference type="PANTHER" id="PTHR46961">
    <property type="entry name" value="DYNEIN HEAVY CHAIN 1, AXONEMAL-LIKE PROTEIN"/>
    <property type="match status" value="1"/>
</dbReference>
<reference evidence="3 4" key="1">
    <citation type="submission" date="2021-06" db="EMBL/GenBank/DDBJ databases">
        <authorList>
            <person name="Palmer J.M."/>
        </authorList>
    </citation>
    <scope>NUCLEOTIDE SEQUENCE [LARGE SCALE GENOMIC DNA]</scope>
    <source>
        <strain evidence="3 4">CL_MEX2019</strain>
        <tissue evidence="3">Muscle</tissue>
    </source>
</reference>
<dbReference type="EMBL" id="JAHUTJ010003152">
    <property type="protein sequence ID" value="MED6265514.1"/>
    <property type="molecule type" value="Genomic_DNA"/>
</dbReference>
<accession>A0ABU7CUH9</accession>
<dbReference type="Pfam" id="PF12780">
    <property type="entry name" value="AAA_8"/>
    <property type="match status" value="1"/>
</dbReference>
<name>A0ABU7CUH9_9TELE</name>
<dbReference type="InterPro" id="IPR027417">
    <property type="entry name" value="P-loop_NTPase"/>
</dbReference>
<evidence type="ECO:0000259" key="2">
    <source>
        <dbReference type="Pfam" id="PF12780"/>
    </source>
</evidence>
<feature type="domain" description="Dynein heavy chain AAA module D4" evidence="2">
    <location>
        <begin position="73"/>
        <end position="216"/>
    </location>
</feature>
<dbReference type="Gene3D" id="3.40.50.300">
    <property type="entry name" value="P-loop containing nucleotide triphosphate hydrolases"/>
    <property type="match status" value="1"/>
</dbReference>